<name>I0IJ58_PHYMF</name>
<sequence length="232" mass="25442">MAQVAGNGIYTLPEAAALIGMKVPTLRSWFRDDGRRRSLFRGDYLAARAGERLTALSFHDLVEAVVAVKLKGLGMTPQRIRRTHAALAEAYGTPHPFAYRGFFVSEKADRVFAEFREDDPGGPLRAGFLEVGAEQHAIREVLQPFLQRVDYDPRTELAALVRLTADGSVHLDPERGFGKPLVASCSQRTAVLHAAWLANGRDAPVVADWYGVTTPEVEAAVSFHEDFRGLAA</sequence>
<dbReference type="EMBL" id="AP012338">
    <property type="protein sequence ID" value="BAM05296.1"/>
    <property type="molecule type" value="Genomic_DNA"/>
</dbReference>
<reference evidence="1 2" key="1">
    <citation type="submission" date="2012-02" db="EMBL/GenBank/DDBJ databases">
        <title>Complete genome sequence of Phycisphaera mikurensis NBRC 102666.</title>
        <authorList>
            <person name="Ankai A."/>
            <person name="Hosoyama A."/>
            <person name="Terui Y."/>
            <person name="Sekine M."/>
            <person name="Fukai R."/>
            <person name="Kato Y."/>
            <person name="Nakamura S."/>
            <person name="Yamada-Narita S."/>
            <person name="Kawakoshi A."/>
            <person name="Fukunaga Y."/>
            <person name="Yamazaki S."/>
            <person name="Fujita N."/>
        </authorList>
    </citation>
    <scope>NUCLEOTIDE SEQUENCE [LARGE SCALE GENOMIC DNA]</scope>
    <source>
        <strain evidence="2">NBRC 102666 / KCTC 22515 / FYK2301M01</strain>
    </source>
</reference>
<protein>
    <recommendedName>
        <fullName evidence="3">DUF433 domain-containing protein</fullName>
    </recommendedName>
</protein>
<evidence type="ECO:0000313" key="1">
    <source>
        <dbReference type="EMBL" id="BAM05296.1"/>
    </source>
</evidence>
<dbReference type="STRING" id="1142394.PSMK_31370"/>
<dbReference type="Proteomes" id="UP000007881">
    <property type="component" value="Chromosome"/>
</dbReference>
<dbReference type="HOGENOM" id="CLU_092327_1_0_0"/>
<evidence type="ECO:0000313" key="2">
    <source>
        <dbReference type="Proteomes" id="UP000007881"/>
    </source>
</evidence>
<dbReference type="AlphaFoldDB" id="I0IJ58"/>
<keyword evidence="2" id="KW-1185">Reference proteome</keyword>
<accession>I0IJ58</accession>
<proteinExistence type="predicted"/>
<evidence type="ECO:0008006" key="3">
    <source>
        <dbReference type="Google" id="ProtNLM"/>
    </source>
</evidence>
<dbReference type="RefSeq" id="WP_014438500.1">
    <property type="nucleotide sequence ID" value="NC_017080.1"/>
</dbReference>
<gene>
    <name evidence="1" type="ordered locus">PSMK_31370</name>
</gene>
<dbReference type="eggNOG" id="COG2442">
    <property type="taxonomic scope" value="Bacteria"/>
</dbReference>
<organism evidence="1 2">
    <name type="scientific">Phycisphaera mikurensis (strain NBRC 102666 / KCTC 22515 / FYK2301M01)</name>
    <dbReference type="NCBI Taxonomy" id="1142394"/>
    <lineage>
        <taxon>Bacteria</taxon>
        <taxon>Pseudomonadati</taxon>
        <taxon>Planctomycetota</taxon>
        <taxon>Phycisphaerae</taxon>
        <taxon>Phycisphaerales</taxon>
        <taxon>Phycisphaeraceae</taxon>
        <taxon>Phycisphaera</taxon>
    </lineage>
</organism>
<dbReference type="OrthoDB" id="940717at2"/>
<dbReference type="KEGG" id="phm:PSMK_31370"/>